<name>A0A7S3GER5_9EUKA</name>
<organism evidence="3">
    <name type="scientific">Palpitomonas bilix</name>
    <dbReference type="NCBI Taxonomy" id="652834"/>
    <lineage>
        <taxon>Eukaryota</taxon>
        <taxon>Eukaryota incertae sedis</taxon>
    </lineage>
</organism>
<feature type="region of interest" description="Disordered" evidence="2">
    <location>
        <begin position="801"/>
        <end position="827"/>
    </location>
</feature>
<dbReference type="GO" id="GO:0005737">
    <property type="term" value="C:cytoplasm"/>
    <property type="evidence" value="ECO:0007669"/>
    <property type="project" value="TreeGrafter"/>
</dbReference>
<dbReference type="AlphaFoldDB" id="A0A7S3GER5"/>
<accession>A0A7S3GER5</accession>
<dbReference type="EMBL" id="HBIB01040460">
    <property type="protein sequence ID" value="CAE0264032.1"/>
    <property type="molecule type" value="Transcribed_RNA"/>
</dbReference>
<evidence type="ECO:0000256" key="1">
    <source>
        <dbReference type="SAM" id="Coils"/>
    </source>
</evidence>
<sequence length="827" mass="93318">MKELSGAKGEIALLSRKILSLELSEEELSHKVTRLEDAMRDYDELKAEKAGLESSLKYAEDLIVVKDDTLSMYKDEISDLKVQLAGVRAEAEVDRGIKVMEDDLKKEEDDGVHVKCFECEKWLTRMKTLRQELSQALLTGTKAADINLIRNRIRNVNALAFVHAEEHRNKVLDGLGSHPGDQIEDLERALHNEEKRLLKLESGGGTEEEKQSTRTRALALQVDLEETAKSAALSALDSALRYIARVRKKGRSSLDVLDDVIDQLHDSVDLVLDSTEGEDAVQAARLKLPHTPSSQQRQRTRDGGSKPGHPHPHHHHHSDEREVGGDFDQFDGHILTAEEEETLDYDWRSLRQAPEVGGGNKAAKEEKAASAKKTIINLEKELSRVIKENRALQEELLALQPPVPGEFGGEDGKQQDMAKIDSFTALGTGPNVPKFLRFKGKVRNRNLTKRDTEMLIKDMWKEKQKQNNTDMMSEFIYLYLLKRFGIQAMVAEWGYNILFSVERYKYDADIELFQKVLNGELDEAVYHEQMTMINRFLDACKKVDEMTNGGRTTGKVAKPDFYRLLRSFFPNKRIDFVQELKISLESDQAEKWMGQKLGQDVEYKLLFKDDREGNQGKFAEAVRDQHLSEMLEFVNAVKDEVIELMETIDEEEEEGDKGALNGDTVMADDKNRKRKLNRVGKRLNMSEDDKEKYEEQFLHKDIPVDIVKEALLNVGDAEGNQIKLEEKDANAFLVQLLRLRKVEELQDMIDSGATIKLKVLLRHASAFSVSTAGAANVKAIMKGVAAAFTIKSAASASSIIRQKTDGRLNSPGTPPPRTPGTPSEKTK</sequence>
<feature type="coiled-coil region" evidence="1">
    <location>
        <begin position="634"/>
        <end position="696"/>
    </location>
</feature>
<evidence type="ECO:0000313" key="3">
    <source>
        <dbReference type="EMBL" id="CAE0264032.1"/>
    </source>
</evidence>
<feature type="coiled-coil region" evidence="1">
    <location>
        <begin position="25"/>
        <end position="90"/>
    </location>
</feature>
<dbReference type="PANTHER" id="PTHR16306:SF0">
    <property type="entry name" value="TRANSLIN-ASSOCIATED FACTOR X-INTERACTING PROTEIN 1"/>
    <property type="match status" value="1"/>
</dbReference>
<feature type="region of interest" description="Disordered" evidence="2">
    <location>
        <begin position="286"/>
        <end position="327"/>
    </location>
</feature>
<proteinExistence type="predicted"/>
<reference evidence="3" key="1">
    <citation type="submission" date="2021-01" db="EMBL/GenBank/DDBJ databases">
        <authorList>
            <person name="Corre E."/>
            <person name="Pelletier E."/>
            <person name="Niang G."/>
            <person name="Scheremetjew M."/>
            <person name="Finn R."/>
            <person name="Kale V."/>
            <person name="Holt S."/>
            <person name="Cochrane G."/>
            <person name="Meng A."/>
            <person name="Brown T."/>
            <person name="Cohen L."/>
        </authorList>
    </citation>
    <scope>NUCLEOTIDE SEQUENCE</scope>
    <source>
        <strain evidence="3">NIES-2562</strain>
    </source>
</reference>
<gene>
    <name evidence="3" type="ORF">PBIL07802_LOCUS26335</name>
</gene>
<protein>
    <submittedName>
        <fullName evidence="3">Uncharacterized protein</fullName>
    </submittedName>
</protein>
<dbReference type="PANTHER" id="PTHR16306">
    <property type="entry name" value="TRANSLIN-ASSOCIATED FACTOR X-INTERACTING PROTEIN 1"/>
    <property type="match status" value="1"/>
</dbReference>
<feature type="coiled-coil region" evidence="1">
    <location>
        <begin position="361"/>
        <end position="395"/>
    </location>
</feature>
<keyword evidence="1" id="KW-0175">Coiled coil</keyword>
<evidence type="ECO:0000256" key="2">
    <source>
        <dbReference type="SAM" id="MobiDB-lite"/>
    </source>
</evidence>